<dbReference type="AlphaFoldDB" id="A0A8X6SIC1"/>
<comment type="caution">
    <text evidence="1">The sequence shown here is derived from an EMBL/GenBank/DDBJ whole genome shotgun (WGS) entry which is preliminary data.</text>
</comment>
<proteinExistence type="predicted"/>
<name>A0A8X6SIC1_TRICX</name>
<keyword evidence="2" id="KW-1185">Reference proteome</keyword>
<accession>A0A8X6SIC1</accession>
<sequence length="163" mass="18414">MDGKPVSQHPMTRCFQWVTDTEIMQAMEYSRKARTRSTTSGLALCCWKMAFGRPRRYGSTPRPSQPIALDACPLCRHRMQACDKWSPWNLQALYTVIRILDAKPIPVLKDDIPSLSFLAPVAVSLSLSDVLSREVESRSRKECCKHRHTVRADTGHAGNMPIS</sequence>
<dbReference type="EMBL" id="BMAU01021309">
    <property type="protein sequence ID" value="GFY11950.1"/>
    <property type="molecule type" value="Genomic_DNA"/>
</dbReference>
<organism evidence="1 2">
    <name type="scientific">Trichonephila clavipes</name>
    <name type="common">Golden silk orbweaver</name>
    <name type="synonym">Nephila clavipes</name>
    <dbReference type="NCBI Taxonomy" id="2585209"/>
    <lineage>
        <taxon>Eukaryota</taxon>
        <taxon>Metazoa</taxon>
        <taxon>Ecdysozoa</taxon>
        <taxon>Arthropoda</taxon>
        <taxon>Chelicerata</taxon>
        <taxon>Arachnida</taxon>
        <taxon>Araneae</taxon>
        <taxon>Araneomorphae</taxon>
        <taxon>Entelegynae</taxon>
        <taxon>Araneoidea</taxon>
        <taxon>Nephilidae</taxon>
        <taxon>Trichonephila</taxon>
    </lineage>
</organism>
<evidence type="ECO:0000313" key="2">
    <source>
        <dbReference type="Proteomes" id="UP000887159"/>
    </source>
</evidence>
<gene>
    <name evidence="1" type="ORF">TNCV_4974501</name>
</gene>
<protein>
    <submittedName>
        <fullName evidence="1">Uncharacterized protein</fullName>
    </submittedName>
</protein>
<dbReference type="Proteomes" id="UP000887159">
    <property type="component" value="Unassembled WGS sequence"/>
</dbReference>
<evidence type="ECO:0000313" key="1">
    <source>
        <dbReference type="EMBL" id="GFY11950.1"/>
    </source>
</evidence>
<reference evidence="1" key="1">
    <citation type="submission" date="2020-08" db="EMBL/GenBank/DDBJ databases">
        <title>Multicomponent nature underlies the extraordinary mechanical properties of spider dragline silk.</title>
        <authorList>
            <person name="Kono N."/>
            <person name="Nakamura H."/>
            <person name="Mori M."/>
            <person name="Yoshida Y."/>
            <person name="Ohtoshi R."/>
            <person name="Malay A.D."/>
            <person name="Moran D.A.P."/>
            <person name="Tomita M."/>
            <person name="Numata K."/>
            <person name="Arakawa K."/>
        </authorList>
    </citation>
    <scope>NUCLEOTIDE SEQUENCE</scope>
</reference>